<organism evidence="1 2">
    <name type="scientific">Clostridium acetobutylicum (strain ATCC 824 / DSM 792 / JCM 1419 / IAM 19013 / LMG 5710 / NBRC 13948 / NRRL B-527 / VKM B-1787 / 2291 / W)</name>
    <dbReference type="NCBI Taxonomy" id="272562"/>
    <lineage>
        <taxon>Bacteria</taxon>
        <taxon>Bacillati</taxon>
        <taxon>Bacillota</taxon>
        <taxon>Clostridia</taxon>
        <taxon>Eubacteriales</taxon>
        <taxon>Clostridiaceae</taxon>
        <taxon>Clostridium</taxon>
    </lineage>
</organism>
<dbReference type="HOGENOM" id="CLU_2932961_0_0_9"/>
<accession>Q97JU9</accession>
<dbReference type="AlphaFoldDB" id="Q97JU9"/>
<dbReference type="KEGG" id="cac:CA_C1174"/>
<keyword evidence="2" id="KW-1185">Reference proteome</keyword>
<dbReference type="PATRIC" id="fig|272562.8.peg.1379"/>
<dbReference type="EMBL" id="AE001437">
    <property type="protein sequence ID" value="AAK79146.1"/>
    <property type="molecule type" value="Genomic_DNA"/>
</dbReference>
<dbReference type="GeneID" id="44997684"/>
<dbReference type="RefSeq" id="WP_010964487.1">
    <property type="nucleotide sequence ID" value="NC_003030.1"/>
</dbReference>
<dbReference type="Proteomes" id="UP000000814">
    <property type="component" value="Chromosome"/>
</dbReference>
<dbReference type="STRING" id="272562.CA_C1174"/>
<sequence length="60" mass="7479">MRLRKVHKEICQMKLWKYEYQNEEEKETHKKQMRKALFNIESESKLEVEYSQTIRINNSC</sequence>
<evidence type="ECO:0000313" key="2">
    <source>
        <dbReference type="Proteomes" id="UP000000814"/>
    </source>
</evidence>
<evidence type="ECO:0000313" key="1">
    <source>
        <dbReference type="EMBL" id="AAK79146.1"/>
    </source>
</evidence>
<name>Q97JU9_CLOAB</name>
<dbReference type="PIR" id="G97044">
    <property type="entry name" value="G97044"/>
</dbReference>
<protein>
    <submittedName>
        <fullName evidence="1">Uncharacterized protein</fullName>
    </submittedName>
</protein>
<proteinExistence type="predicted"/>
<gene>
    <name evidence="1" type="ordered locus">CA_C1174</name>
</gene>
<reference evidence="1 2" key="1">
    <citation type="journal article" date="2001" name="J. Bacteriol.">
        <title>Genome sequence and comparative analysis of the solvent-producing bacterium Clostridium acetobutylicum.</title>
        <authorList>
            <person name="Nolling J."/>
            <person name="Breton G."/>
            <person name="Omelchenko M.V."/>
            <person name="Makarova K.S."/>
            <person name="Zeng Q."/>
            <person name="Gibson R."/>
            <person name="Lee H.M."/>
            <person name="Dubois J."/>
            <person name="Qiu D."/>
            <person name="Hitti J."/>
            <person name="Wolf Y.I."/>
            <person name="Tatusov R.L."/>
            <person name="Sabathe F."/>
            <person name="Doucette-Stamm L."/>
            <person name="Soucaille P."/>
            <person name="Daly M.J."/>
            <person name="Bennett G.N."/>
            <person name="Koonin E.V."/>
            <person name="Smith D.R."/>
        </authorList>
    </citation>
    <scope>NUCLEOTIDE SEQUENCE [LARGE SCALE GENOMIC DNA]</scope>
    <source>
        <strain evidence="2">ATCC 824 / DSM 792 / JCM 1419 / LMG 5710 / VKM B-1787</strain>
    </source>
</reference>